<reference evidence="2" key="1">
    <citation type="submission" date="2021-06" db="EMBL/GenBank/DDBJ databases">
        <authorList>
            <person name="Kallberg Y."/>
            <person name="Tangrot J."/>
            <person name="Rosling A."/>
        </authorList>
    </citation>
    <scope>NUCLEOTIDE SEQUENCE</scope>
    <source>
        <strain evidence="2">FL130A</strain>
    </source>
</reference>
<dbReference type="Proteomes" id="UP000789508">
    <property type="component" value="Unassembled WGS sequence"/>
</dbReference>
<feature type="region of interest" description="Disordered" evidence="1">
    <location>
        <begin position="28"/>
        <end position="67"/>
    </location>
</feature>
<dbReference type="EMBL" id="CAJVPS010003990">
    <property type="protein sequence ID" value="CAG8597240.1"/>
    <property type="molecule type" value="Genomic_DNA"/>
</dbReference>
<organism evidence="2 3">
    <name type="scientific">Ambispora leptoticha</name>
    <dbReference type="NCBI Taxonomy" id="144679"/>
    <lineage>
        <taxon>Eukaryota</taxon>
        <taxon>Fungi</taxon>
        <taxon>Fungi incertae sedis</taxon>
        <taxon>Mucoromycota</taxon>
        <taxon>Glomeromycotina</taxon>
        <taxon>Glomeromycetes</taxon>
        <taxon>Archaeosporales</taxon>
        <taxon>Ambisporaceae</taxon>
        <taxon>Ambispora</taxon>
    </lineage>
</organism>
<keyword evidence="3" id="KW-1185">Reference proteome</keyword>
<proteinExistence type="predicted"/>
<feature type="compositionally biased region" description="Polar residues" evidence="1">
    <location>
        <begin position="28"/>
        <end position="46"/>
    </location>
</feature>
<feature type="compositionally biased region" description="Basic and acidic residues" evidence="1">
    <location>
        <begin position="47"/>
        <end position="67"/>
    </location>
</feature>
<name>A0A9N9CAY5_9GLOM</name>
<dbReference type="AlphaFoldDB" id="A0A9N9CAY5"/>
<comment type="caution">
    <text evidence="2">The sequence shown here is derived from an EMBL/GenBank/DDBJ whole genome shotgun (WGS) entry which is preliminary data.</text>
</comment>
<protein>
    <submittedName>
        <fullName evidence="2">7977_t:CDS:1</fullName>
    </submittedName>
</protein>
<evidence type="ECO:0000256" key="1">
    <source>
        <dbReference type="SAM" id="MobiDB-lite"/>
    </source>
</evidence>
<evidence type="ECO:0000313" key="2">
    <source>
        <dbReference type="EMBL" id="CAG8597240.1"/>
    </source>
</evidence>
<evidence type="ECO:0000313" key="3">
    <source>
        <dbReference type="Proteomes" id="UP000789508"/>
    </source>
</evidence>
<accession>A0A9N9CAY5</accession>
<sequence length="67" mass="7542">MGAGEYVFLIECSHVPFNRATLRISEHSGTTPIAPTRAGASTMTLERTQHPEREMLELSGKKEERKR</sequence>
<gene>
    <name evidence="2" type="ORF">ALEPTO_LOCUS7973</name>
</gene>